<dbReference type="PROSITE" id="PS51318">
    <property type="entry name" value="TAT"/>
    <property type="match status" value="1"/>
</dbReference>
<evidence type="ECO:0000259" key="2">
    <source>
        <dbReference type="Pfam" id="PF02894"/>
    </source>
</evidence>
<dbReference type="InterPro" id="IPR004104">
    <property type="entry name" value="Gfo/Idh/MocA-like_OxRdtase_C"/>
</dbReference>
<dbReference type="InterPro" id="IPR000683">
    <property type="entry name" value="Gfo/Idh/MocA-like_OxRdtase_N"/>
</dbReference>
<keyword evidence="4" id="KW-1185">Reference proteome</keyword>
<dbReference type="AlphaFoldDB" id="B4CUG6"/>
<feature type="domain" description="Gfo/Idh/MocA-like oxidoreductase N-terminal" evidence="1">
    <location>
        <begin position="44"/>
        <end position="171"/>
    </location>
</feature>
<dbReference type="Pfam" id="PF02894">
    <property type="entry name" value="GFO_IDH_MocA_C"/>
    <property type="match status" value="1"/>
</dbReference>
<dbReference type="eggNOG" id="COG0673">
    <property type="taxonomic scope" value="Bacteria"/>
</dbReference>
<sequence length="439" mass="48749" precursor="true">MNSPLDNSSINRRSFLRTTTGAAAALGALSVERFAHAAEGGPLKLGMVGCGGRGTGATNQALHSMENIQLVAVGELFKDIADKAISNLSAMNSTKVDVAPDHLFLGFDAYKKVIAACDVVVLATPPTYRPMMFEEAVRQGKHAFLEKPVAVDAIGIRRVLKAAEEAKKKNLKVGVGLQRRHKPGYLEAVKRVQDGAIGDVMYGRTFWDMGAARAFVKRKPEWNELEFQLHNQFYFAWLCGDIIVDQGLHNIDVFNWIKGAYPITAKGVCGAEVRRGENAGWLMDHFAIEFEYADGSRLFHQNRQIPDCWNYVAENAHGTKGSLECINDRTIFNITGPNEWHYQKENPIIDPYQQEHNDLFKAITHNEPYMEAERGAKSTMTAIMGRMAGWSGQLMKWDEAIASEVPFGKEFQDLNGQPPILPEADGTYKLPTIGKYKAI</sequence>
<dbReference type="InParanoid" id="B4CUG6"/>
<dbReference type="InterPro" id="IPR036291">
    <property type="entry name" value="NAD(P)-bd_dom_sf"/>
</dbReference>
<evidence type="ECO:0000313" key="4">
    <source>
        <dbReference type="Proteomes" id="UP000005824"/>
    </source>
</evidence>
<dbReference type="InterPro" id="IPR006311">
    <property type="entry name" value="TAT_signal"/>
</dbReference>
<dbReference type="InterPro" id="IPR019546">
    <property type="entry name" value="TAT_signal_bac_arc"/>
</dbReference>
<evidence type="ECO:0000313" key="3">
    <source>
        <dbReference type="EMBL" id="EDY22204.1"/>
    </source>
</evidence>
<dbReference type="GO" id="GO:0000166">
    <property type="term" value="F:nucleotide binding"/>
    <property type="evidence" value="ECO:0007669"/>
    <property type="project" value="InterPro"/>
</dbReference>
<dbReference type="InterPro" id="IPR050463">
    <property type="entry name" value="Gfo/Idh/MocA_oxidrdct_glycsds"/>
</dbReference>
<dbReference type="Gene3D" id="3.40.50.720">
    <property type="entry name" value="NAD(P)-binding Rossmann-like Domain"/>
    <property type="match status" value="1"/>
</dbReference>
<dbReference type="PANTHER" id="PTHR43818">
    <property type="entry name" value="BCDNA.GH03377"/>
    <property type="match status" value="1"/>
</dbReference>
<organism evidence="3 4">
    <name type="scientific">Chthoniobacter flavus Ellin428</name>
    <dbReference type="NCBI Taxonomy" id="497964"/>
    <lineage>
        <taxon>Bacteria</taxon>
        <taxon>Pseudomonadati</taxon>
        <taxon>Verrucomicrobiota</taxon>
        <taxon>Spartobacteria</taxon>
        <taxon>Chthoniobacterales</taxon>
        <taxon>Chthoniobacteraceae</taxon>
        <taxon>Chthoniobacter</taxon>
    </lineage>
</organism>
<dbReference type="RefSeq" id="WP_006977656.1">
    <property type="nucleotide sequence ID" value="NZ_ABVL01000001.1"/>
</dbReference>
<dbReference type="STRING" id="497964.CfE428DRAFT_0329"/>
<dbReference type="SUPFAM" id="SSF55347">
    <property type="entry name" value="Glyceraldehyde-3-phosphate dehydrogenase-like, C-terminal domain"/>
    <property type="match status" value="1"/>
</dbReference>
<dbReference type="NCBIfam" id="TIGR01409">
    <property type="entry name" value="TAT_signal_seq"/>
    <property type="match status" value="1"/>
</dbReference>
<dbReference type="EMBL" id="ABVL01000001">
    <property type="protein sequence ID" value="EDY22204.1"/>
    <property type="molecule type" value="Genomic_DNA"/>
</dbReference>
<reference evidence="3 4" key="1">
    <citation type="journal article" date="2011" name="J. Bacteriol.">
        <title>Genome sequence of Chthoniobacter flavus Ellin428, an aerobic heterotrophic soil bacterium.</title>
        <authorList>
            <person name="Kant R."/>
            <person name="van Passel M.W."/>
            <person name="Palva A."/>
            <person name="Lucas S."/>
            <person name="Lapidus A."/>
            <person name="Glavina Del Rio T."/>
            <person name="Dalin E."/>
            <person name="Tice H."/>
            <person name="Bruce D."/>
            <person name="Goodwin L."/>
            <person name="Pitluck S."/>
            <person name="Larimer F.W."/>
            <person name="Land M.L."/>
            <person name="Hauser L."/>
            <person name="Sangwan P."/>
            <person name="de Vos W.M."/>
            <person name="Janssen P.H."/>
            <person name="Smidt H."/>
        </authorList>
    </citation>
    <scope>NUCLEOTIDE SEQUENCE [LARGE SCALE GENOMIC DNA]</scope>
    <source>
        <strain evidence="3 4">Ellin428</strain>
    </source>
</reference>
<gene>
    <name evidence="3" type="ORF">CfE428DRAFT_0329</name>
</gene>
<feature type="domain" description="Gfo/Idh/MocA-like oxidoreductase C-terminal" evidence="2">
    <location>
        <begin position="190"/>
        <end position="365"/>
    </location>
</feature>
<protein>
    <submittedName>
        <fullName evidence="3">Oxidoreductase domain protein</fullName>
    </submittedName>
</protein>
<dbReference type="Gene3D" id="3.30.360.10">
    <property type="entry name" value="Dihydrodipicolinate Reductase, domain 2"/>
    <property type="match status" value="1"/>
</dbReference>
<dbReference type="Pfam" id="PF01408">
    <property type="entry name" value="GFO_IDH_MocA"/>
    <property type="match status" value="1"/>
</dbReference>
<dbReference type="Proteomes" id="UP000005824">
    <property type="component" value="Unassembled WGS sequence"/>
</dbReference>
<comment type="caution">
    <text evidence="3">The sequence shown here is derived from an EMBL/GenBank/DDBJ whole genome shotgun (WGS) entry which is preliminary data.</text>
</comment>
<proteinExistence type="predicted"/>
<dbReference type="SUPFAM" id="SSF51735">
    <property type="entry name" value="NAD(P)-binding Rossmann-fold domains"/>
    <property type="match status" value="1"/>
</dbReference>
<name>B4CUG6_9BACT</name>
<dbReference type="PANTHER" id="PTHR43818:SF5">
    <property type="entry name" value="OXIDOREDUCTASE FAMILY PROTEIN"/>
    <property type="match status" value="1"/>
</dbReference>
<evidence type="ECO:0000259" key="1">
    <source>
        <dbReference type="Pfam" id="PF01408"/>
    </source>
</evidence>
<accession>B4CUG6</accession>